<evidence type="ECO:0000256" key="3">
    <source>
        <dbReference type="SAM" id="MobiDB-lite"/>
    </source>
</evidence>
<dbReference type="Gene3D" id="3.30.428.10">
    <property type="entry name" value="HIT-like"/>
    <property type="match status" value="1"/>
</dbReference>
<dbReference type="InterPro" id="IPR006768">
    <property type="entry name" value="Cwf19-like_C_dom-1"/>
</dbReference>
<gene>
    <name evidence="6" type="ORF">ACJMK2_019951</name>
</gene>
<evidence type="ECO:0000313" key="6">
    <source>
        <dbReference type="EMBL" id="KAL3841854.1"/>
    </source>
</evidence>
<dbReference type="PANTHER" id="PTHR12072">
    <property type="entry name" value="CWF19, CELL CYCLE CONTROL PROTEIN"/>
    <property type="match status" value="1"/>
</dbReference>
<dbReference type="CDD" id="cd07380">
    <property type="entry name" value="MPP_CWF19_N"/>
    <property type="match status" value="1"/>
</dbReference>
<comment type="caution">
    <text evidence="6">The sequence shown here is derived from an EMBL/GenBank/DDBJ whole genome shotgun (WGS) entry which is preliminary data.</text>
</comment>
<feature type="region of interest" description="Disordered" evidence="3">
    <location>
        <begin position="296"/>
        <end position="320"/>
    </location>
</feature>
<proteinExistence type="inferred from homology"/>
<name>A0ABD3TXG9_SINWO</name>
<protein>
    <recommendedName>
        <fullName evidence="2">CWF19-like protein 1</fullName>
    </recommendedName>
</protein>
<evidence type="ECO:0000256" key="2">
    <source>
        <dbReference type="ARBA" id="ARBA00041007"/>
    </source>
</evidence>
<dbReference type="Pfam" id="PF04676">
    <property type="entry name" value="CwfJ_C_2"/>
    <property type="match status" value="1"/>
</dbReference>
<comment type="similarity">
    <text evidence="1">Belongs to the CWF19 family.</text>
</comment>
<evidence type="ECO:0000259" key="4">
    <source>
        <dbReference type="Pfam" id="PF04676"/>
    </source>
</evidence>
<keyword evidence="7" id="KW-1185">Reference proteome</keyword>
<evidence type="ECO:0000256" key="1">
    <source>
        <dbReference type="ARBA" id="ARBA00006795"/>
    </source>
</evidence>
<evidence type="ECO:0000313" key="7">
    <source>
        <dbReference type="Proteomes" id="UP001634394"/>
    </source>
</evidence>
<dbReference type="InterPro" id="IPR029052">
    <property type="entry name" value="Metallo-depent_PP-like"/>
</dbReference>
<dbReference type="Pfam" id="PF04677">
    <property type="entry name" value="CwfJ_C_1"/>
    <property type="match status" value="1"/>
</dbReference>
<accession>A0ABD3TXG9</accession>
<dbReference type="FunFam" id="3.30.428.10:FF:000024">
    <property type="entry name" value="CWF19-like cell cycle control factor 1"/>
    <property type="match status" value="1"/>
</dbReference>
<dbReference type="AlphaFoldDB" id="A0ABD3TXG9"/>
<organism evidence="6 7">
    <name type="scientific">Sinanodonta woodiana</name>
    <name type="common">Chinese pond mussel</name>
    <name type="synonym">Anodonta woodiana</name>
    <dbReference type="NCBI Taxonomy" id="1069815"/>
    <lineage>
        <taxon>Eukaryota</taxon>
        <taxon>Metazoa</taxon>
        <taxon>Spiralia</taxon>
        <taxon>Lophotrochozoa</taxon>
        <taxon>Mollusca</taxon>
        <taxon>Bivalvia</taxon>
        <taxon>Autobranchia</taxon>
        <taxon>Heteroconchia</taxon>
        <taxon>Palaeoheterodonta</taxon>
        <taxon>Unionida</taxon>
        <taxon>Unionoidea</taxon>
        <taxon>Unionidae</taxon>
        <taxon>Unioninae</taxon>
        <taxon>Sinanodonta</taxon>
    </lineage>
</organism>
<dbReference type="InterPro" id="IPR036265">
    <property type="entry name" value="HIT-like_sf"/>
</dbReference>
<feature type="domain" description="Cwf19-like C-terminal" evidence="5">
    <location>
        <begin position="318"/>
        <end position="429"/>
    </location>
</feature>
<dbReference type="InterPro" id="IPR040194">
    <property type="entry name" value="Cwf19-like"/>
</dbReference>
<sequence>MICGMANKPLRILVSGDVEGNFDQLYSRISSIQKKSGAFDLLLCVGDFFGNNCNEGWQEYVSGSKKVPIPTLILGPNKLEHFSYYKGSEGSDLCNNVTYLGTQGNFTGSSGLQLAYLSGVESPENKIDKCHFTTDAVKALIDPIKDDIKFKGVDILITSQWPKDVEKYGNTLEDFDTSACGSEALAQLALHLRPRYYFCGLEDIHYERNPYRNHKVLAEKEKHVTRFIALAKVGNRKKKKYLYAFNIVPMSNLDPVELASQPPDVTECPFKLVSLTPTQQQAEEDKPAQFFYDMKSQKRKSQNEGNNGDQKRKRPPPQPTGPCWFCLGSPQVEKHLVVSVGEQTYLALAKGGLVPDHVLILPIGHYQSTVMASSEVIEELDKYKNALKKCFKKQGKAVVFFERNYKTQHLQIQVVPVPAESVPELKESFLQEAESESLELSEIPLHSDIKQIISVGVPYFYVELPTGEKLLHRISKQFPLQFGRSVLAGPAILNMPERVDWKACSMSQEQEKETAKEFKDTFKPFDFNL</sequence>
<reference evidence="6 7" key="1">
    <citation type="submission" date="2024-11" db="EMBL/GenBank/DDBJ databases">
        <title>Chromosome-level genome assembly of the freshwater bivalve Anodonta woodiana.</title>
        <authorList>
            <person name="Chen X."/>
        </authorList>
    </citation>
    <scope>NUCLEOTIDE SEQUENCE [LARGE SCALE GENOMIC DNA]</scope>
    <source>
        <strain evidence="6">MN2024</strain>
        <tissue evidence="6">Gills</tissue>
    </source>
</reference>
<feature type="domain" description="Cwf19-like protein C-terminal" evidence="4">
    <location>
        <begin position="440"/>
        <end position="527"/>
    </location>
</feature>
<dbReference type="PANTHER" id="PTHR12072:SF4">
    <property type="entry name" value="CWF19-LIKE PROTEIN 1"/>
    <property type="match status" value="1"/>
</dbReference>
<dbReference type="SUPFAM" id="SSF54197">
    <property type="entry name" value="HIT-like"/>
    <property type="match status" value="1"/>
</dbReference>
<dbReference type="Proteomes" id="UP001634394">
    <property type="component" value="Unassembled WGS sequence"/>
</dbReference>
<dbReference type="InterPro" id="IPR006767">
    <property type="entry name" value="Cwf19-like_C_dom-2"/>
</dbReference>
<dbReference type="EMBL" id="JBJQND010000017">
    <property type="protein sequence ID" value="KAL3841854.1"/>
    <property type="molecule type" value="Genomic_DNA"/>
</dbReference>
<evidence type="ECO:0000259" key="5">
    <source>
        <dbReference type="Pfam" id="PF04677"/>
    </source>
</evidence>
<dbReference type="SUPFAM" id="SSF56300">
    <property type="entry name" value="Metallo-dependent phosphatases"/>
    <property type="match status" value="1"/>
</dbReference>